<keyword evidence="2" id="KW-1185">Reference proteome</keyword>
<protein>
    <submittedName>
        <fullName evidence="1">Uncharacterized protein</fullName>
    </submittedName>
</protein>
<comment type="caution">
    <text evidence="1">The sequence shown here is derived from an EMBL/GenBank/DDBJ whole genome shotgun (WGS) entry which is preliminary data.</text>
</comment>
<organism evidence="1 2">
    <name type="scientific">Xanthomonas populi</name>
    <dbReference type="NCBI Taxonomy" id="53414"/>
    <lineage>
        <taxon>Bacteria</taxon>
        <taxon>Pseudomonadati</taxon>
        <taxon>Pseudomonadota</taxon>
        <taxon>Gammaproteobacteria</taxon>
        <taxon>Lysobacterales</taxon>
        <taxon>Lysobacteraceae</taxon>
        <taxon>Xanthomonas</taxon>
    </lineage>
</organism>
<accession>A0A2S7F259</accession>
<dbReference type="EMBL" id="MDEJ01000009">
    <property type="protein sequence ID" value="PPU99527.1"/>
    <property type="molecule type" value="Genomic_DNA"/>
</dbReference>
<name>A0A2S7F259_9XANT</name>
<gene>
    <name evidence="1" type="ORF">XpopCFBP1817_02575</name>
</gene>
<dbReference type="Proteomes" id="UP000239939">
    <property type="component" value="Unassembled WGS sequence"/>
</dbReference>
<evidence type="ECO:0000313" key="1">
    <source>
        <dbReference type="EMBL" id="PPU99527.1"/>
    </source>
</evidence>
<proteinExistence type="predicted"/>
<dbReference type="AlphaFoldDB" id="A0A2S7F259"/>
<evidence type="ECO:0000313" key="2">
    <source>
        <dbReference type="Proteomes" id="UP000239939"/>
    </source>
</evidence>
<reference evidence="2" key="1">
    <citation type="submission" date="2016-08" db="EMBL/GenBank/DDBJ databases">
        <authorList>
            <person name="Merda D."/>
            <person name="Briand M."/>
            <person name="Taghouti G."/>
            <person name="Carrere S."/>
            <person name="Gouzy J."/>
            <person name="Portier P."/>
            <person name="Jacques M.-A."/>
            <person name="Fischer-Le Saux M."/>
        </authorList>
    </citation>
    <scope>NUCLEOTIDE SEQUENCE [LARGE SCALE GENOMIC DNA]</scope>
    <source>
        <strain evidence="2">CFBP1817</strain>
    </source>
</reference>
<sequence>MTPASDTLEDIGLSVAGPLRGRIDGAADGDRIGPRLAQPEYCPLVWAEVQARGVERCMRVDVDTLVWMLGCRR</sequence>